<evidence type="ECO:0000256" key="2">
    <source>
        <dbReference type="ARBA" id="ARBA00023163"/>
    </source>
</evidence>
<dbReference type="InterPro" id="IPR005202">
    <property type="entry name" value="TF_GRAS"/>
</dbReference>
<comment type="caution">
    <text evidence="5">The sequence shown here is derived from an EMBL/GenBank/DDBJ whole genome shotgun (WGS) entry which is preliminary data.</text>
</comment>
<feature type="region of interest" description="VHIID" evidence="3">
    <location>
        <begin position="511"/>
        <end position="576"/>
    </location>
</feature>
<feature type="region of interest" description="Disordered" evidence="4">
    <location>
        <begin position="423"/>
        <end position="455"/>
    </location>
</feature>
<protein>
    <submittedName>
        <fullName evidence="5">Scarecrow-like protein 14</fullName>
    </submittedName>
</protein>
<feature type="region of interest" description="SAW" evidence="3">
    <location>
        <begin position="724"/>
        <end position="799"/>
    </location>
</feature>
<dbReference type="Proteomes" id="UP000092600">
    <property type="component" value="Unassembled WGS sequence"/>
</dbReference>
<accession>A0A199VBH0</accession>
<organism evidence="5 6">
    <name type="scientific">Ananas comosus</name>
    <name type="common">Pineapple</name>
    <name type="synonym">Ananas ananas</name>
    <dbReference type="NCBI Taxonomy" id="4615"/>
    <lineage>
        <taxon>Eukaryota</taxon>
        <taxon>Viridiplantae</taxon>
        <taxon>Streptophyta</taxon>
        <taxon>Embryophyta</taxon>
        <taxon>Tracheophyta</taxon>
        <taxon>Spermatophyta</taxon>
        <taxon>Magnoliopsida</taxon>
        <taxon>Liliopsida</taxon>
        <taxon>Poales</taxon>
        <taxon>Bromeliaceae</taxon>
        <taxon>Bromelioideae</taxon>
        <taxon>Ananas</taxon>
    </lineage>
</organism>
<keyword evidence="2" id="KW-0804">Transcription</keyword>
<feature type="compositionally biased region" description="Polar residues" evidence="4">
    <location>
        <begin position="146"/>
        <end position="156"/>
    </location>
</feature>
<name>A0A199VBH0_ANACO</name>
<dbReference type="AlphaFoldDB" id="A0A199VBH0"/>
<feature type="region of interest" description="Leucine repeat II (LRII)" evidence="3">
    <location>
        <begin position="592"/>
        <end position="624"/>
    </location>
</feature>
<keyword evidence="1" id="KW-0805">Transcription regulation</keyword>
<dbReference type="STRING" id="4615.A0A199VBH0"/>
<comment type="similarity">
    <text evidence="3">Belongs to the GRAS family.</text>
</comment>
<dbReference type="Pfam" id="PF03514">
    <property type="entry name" value="GRAS"/>
    <property type="match status" value="1"/>
</dbReference>
<dbReference type="PANTHER" id="PTHR31636">
    <property type="entry name" value="OSJNBA0084A10.13 PROTEIN-RELATED"/>
    <property type="match status" value="1"/>
</dbReference>
<proteinExistence type="inferred from homology"/>
<gene>
    <name evidence="5" type="ORF">ACMD2_12937</name>
</gene>
<feature type="region of interest" description="Disordered" evidence="4">
    <location>
        <begin position="230"/>
        <end position="265"/>
    </location>
</feature>
<comment type="caution">
    <text evidence="3">Lacks conserved residue(s) required for the propagation of feature annotation.</text>
</comment>
<feature type="compositionally biased region" description="Polar residues" evidence="4">
    <location>
        <begin position="254"/>
        <end position="265"/>
    </location>
</feature>
<evidence type="ECO:0000256" key="1">
    <source>
        <dbReference type="ARBA" id="ARBA00023015"/>
    </source>
</evidence>
<feature type="short sequence motif" description="VHIID" evidence="3">
    <location>
        <begin position="542"/>
        <end position="546"/>
    </location>
</feature>
<feature type="region of interest" description="Disordered" evidence="4">
    <location>
        <begin position="146"/>
        <end position="180"/>
    </location>
</feature>
<dbReference type="EMBL" id="LSRQ01002477">
    <property type="protein sequence ID" value="OAY74150.1"/>
    <property type="molecule type" value="Genomic_DNA"/>
</dbReference>
<evidence type="ECO:0000313" key="5">
    <source>
        <dbReference type="EMBL" id="OAY74150.1"/>
    </source>
</evidence>
<evidence type="ECO:0000256" key="4">
    <source>
        <dbReference type="SAM" id="MobiDB-lite"/>
    </source>
</evidence>
<sequence>MNPAVFIHGAVNGSYGAPTIPFLCNLDMIDANIPREHEQRLRIEDCLLGRESWIQAAQVKRRLYGEDEGEGKVALPQGFIVDEDINGCCKGGRVASSMRFRRGNLMMPNNLIYRLSVFDDMTTTNNSSNLSQNNIFDVSTIPSDPSPVINTQNLNGSSAPSSSSSSSSSTTTMVPTAEAESWKDSEVFSSMMLTYISHILMEDDIDAKFDLYPEDPLLLAAEKPFLAILEKSPTPPDQPPLDSNRSSDCPDESISGNYRNDNSNNGEAVVIENSWPYDPVKYCQLKTKPLFVDSSSQSSVSSSNSKNFFEWLGNQLVQSQPALQFARGVEEAKNFLPGEDKLVIDSEANGFSLLPEVEEEEHQVHRGQKNPYSEDSYLEARRSNKQAAVYTEETESVRKMLDKILLFNSEACFNSVKELQEAKQSEGATRRYQSNRSKGAGNGKGGRGGKKQPQKKVVDLRTLLTTAPKLWLRLAHYFADGLQARVVGTGSKKHQSNLARRTPTIDILKAIMVYAAACPFMGLSYYFSNHTIFDAIEEAKSVHIVDYGICYGFQWPCFMQELSCRPGGPPRLRITGIDLPRPGFRPAELIEETGCRLADYAKTFNIPFEFHAIAARYETILVEDLHINNDEVLIVNCLYRSKFLMDETVVVDSPRDIFLNTIRKMNPAVSFTRFAPFFLTRFREAFFHYSAIFDMIETNVPHEHEQRRLIERDIFGWQIYNVISCEGSERVCRPETYKQWQVRSLRAGFKQLPLNAEFMKKASEKMKACHHKDFILDEDNRWLLHGWKGRILYAFSAWKPNDL</sequence>
<reference evidence="5 6" key="1">
    <citation type="journal article" date="2016" name="DNA Res.">
        <title>The draft genome of MD-2 pineapple using hybrid error correction of long reads.</title>
        <authorList>
            <person name="Redwan R.M."/>
            <person name="Saidin A."/>
            <person name="Kumar S.V."/>
        </authorList>
    </citation>
    <scope>NUCLEOTIDE SEQUENCE [LARGE SCALE GENOMIC DNA]</scope>
    <source>
        <strain evidence="6">cv. MD2</strain>
        <tissue evidence="5">Leaf</tissue>
    </source>
</reference>
<feature type="compositionally biased region" description="Low complexity" evidence="4">
    <location>
        <begin position="157"/>
        <end position="169"/>
    </location>
</feature>
<evidence type="ECO:0000313" key="6">
    <source>
        <dbReference type="Proteomes" id="UP000092600"/>
    </source>
</evidence>
<evidence type="ECO:0000256" key="3">
    <source>
        <dbReference type="PROSITE-ProRule" id="PRU01191"/>
    </source>
</evidence>
<dbReference type="PROSITE" id="PS50985">
    <property type="entry name" value="GRAS"/>
    <property type="match status" value="1"/>
</dbReference>